<evidence type="ECO:0000313" key="4">
    <source>
        <dbReference type="Proteomes" id="UP000807371"/>
    </source>
</evidence>
<dbReference type="Proteomes" id="UP000807371">
    <property type="component" value="Unassembled WGS sequence"/>
</dbReference>
<evidence type="ECO:0000256" key="1">
    <source>
        <dbReference type="SAM" id="MobiDB-lite"/>
    </source>
</evidence>
<evidence type="ECO:0000313" key="3">
    <source>
        <dbReference type="EMBL" id="MBH5337854.1"/>
    </source>
</evidence>
<dbReference type="RefSeq" id="WP_197991086.1">
    <property type="nucleotide sequence ID" value="NZ_JACYXC010000001.1"/>
</dbReference>
<protein>
    <submittedName>
        <fullName evidence="3">CU044_5270 family protein</fullName>
    </submittedName>
</protein>
<evidence type="ECO:0000256" key="2">
    <source>
        <dbReference type="SAM" id="Phobius"/>
    </source>
</evidence>
<gene>
    <name evidence="3" type="ORF">IHE55_24960</name>
</gene>
<keyword evidence="4" id="KW-1185">Reference proteome</keyword>
<feature type="compositionally biased region" description="Polar residues" evidence="1">
    <location>
        <begin position="352"/>
        <end position="362"/>
    </location>
</feature>
<sequence length="362" mass="36885">MNHDSPEPGGADIPGAGRLRAAGRVPPPSAATVDAALRAVRAAAAAERTGAPGPAADGVVVLAPAGPPAARRRPARLRIAAAAVAAVAAVAVGAVMVPGGPPPAGVTTGQPADAAAFLGRMADVAAGQPALPAGTPVWKVRSVDTRGGRTVEETVWLSRAGVVARARDGEVSHPTGAVADEAFTWGLPGREVGWGDLDRLPTRPKELWMRLAGPARTPREQALLFRAVDGLLARSPAGPQLRAALFRVLADIPGVRVAGDVEDGAGRVGTAVELDYERRKAYRMVIDPGTSRVLASDHVDPTRRDDEVAARTTYLAAEPARRIPAGSEGPSRPPGGPRTGTPGTGTPGTEASRSGRSATARP</sequence>
<dbReference type="EMBL" id="JACYXC010000001">
    <property type="protein sequence ID" value="MBH5337854.1"/>
    <property type="molecule type" value="Genomic_DNA"/>
</dbReference>
<feature type="region of interest" description="Disordered" evidence="1">
    <location>
        <begin position="1"/>
        <end position="28"/>
    </location>
</feature>
<organism evidence="3 4">
    <name type="scientific">Streptomyces pactum</name>
    <dbReference type="NCBI Taxonomy" id="68249"/>
    <lineage>
        <taxon>Bacteria</taxon>
        <taxon>Bacillati</taxon>
        <taxon>Actinomycetota</taxon>
        <taxon>Actinomycetes</taxon>
        <taxon>Kitasatosporales</taxon>
        <taxon>Streptomycetaceae</taxon>
        <taxon>Streptomyces</taxon>
    </lineage>
</organism>
<comment type="caution">
    <text evidence="3">The sequence shown here is derived from an EMBL/GenBank/DDBJ whole genome shotgun (WGS) entry which is preliminary data.</text>
</comment>
<dbReference type="InterPro" id="IPR047789">
    <property type="entry name" value="CU044_5270-like"/>
</dbReference>
<name>A0ABS0NRL3_9ACTN</name>
<keyword evidence="2" id="KW-1133">Transmembrane helix</keyword>
<dbReference type="NCBIfam" id="NF038083">
    <property type="entry name" value="CU044_5270_fam"/>
    <property type="match status" value="1"/>
</dbReference>
<keyword evidence="2" id="KW-0812">Transmembrane</keyword>
<reference evidence="3 4" key="1">
    <citation type="submission" date="2020-09" db="EMBL/GenBank/DDBJ databases">
        <title>Biosynthesis of the nuclear factor of activated T cells inhibitor NFAT-133 and its congeners in Streptomyces pactum.</title>
        <authorList>
            <person name="Zhou W."/>
            <person name="Posri P."/>
            <person name="Abugrain M.E."/>
            <person name="Weisberg A.J."/>
            <person name="Chang J.H."/>
            <person name="Mahmud T."/>
        </authorList>
    </citation>
    <scope>NUCLEOTIDE SEQUENCE [LARGE SCALE GENOMIC DNA]</scope>
    <source>
        <strain evidence="3 4">ATCC 27456</strain>
    </source>
</reference>
<feature type="transmembrane region" description="Helical" evidence="2">
    <location>
        <begin position="79"/>
        <end position="97"/>
    </location>
</feature>
<accession>A0ABS0NRL3</accession>
<keyword evidence="2" id="KW-0472">Membrane</keyword>
<feature type="region of interest" description="Disordered" evidence="1">
    <location>
        <begin position="312"/>
        <end position="362"/>
    </location>
</feature>
<proteinExistence type="predicted"/>